<dbReference type="PROSITE" id="PS51085">
    <property type="entry name" value="2FE2S_FER_2"/>
    <property type="match status" value="1"/>
</dbReference>
<dbReference type="PRINTS" id="PR00355">
    <property type="entry name" value="ADRENODOXIN"/>
</dbReference>
<dbReference type="CDD" id="cd00207">
    <property type="entry name" value="fer2"/>
    <property type="match status" value="1"/>
</dbReference>
<keyword evidence="9" id="KW-1185">Reference proteome</keyword>
<comment type="cofactor">
    <cofactor evidence="6">
        <name>[2Fe-2S] cluster</name>
        <dbReference type="ChEBI" id="CHEBI:190135"/>
    </cofactor>
</comment>
<evidence type="ECO:0000313" key="9">
    <source>
        <dbReference type="Proteomes" id="UP000637002"/>
    </source>
</evidence>
<dbReference type="Pfam" id="PF00111">
    <property type="entry name" value="Fer2"/>
    <property type="match status" value="1"/>
</dbReference>
<keyword evidence="2" id="KW-0001">2Fe-2S</keyword>
<reference evidence="8" key="2">
    <citation type="submission" date="2020-09" db="EMBL/GenBank/DDBJ databases">
        <authorList>
            <person name="Sun Q."/>
            <person name="Zhou Y."/>
        </authorList>
    </citation>
    <scope>NUCLEOTIDE SEQUENCE</scope>
    <source>
        <strain evidence="8">CGMCC 1.12919</strain>
    </source>
</reference>
<keyword evidence="3" id="KW-0479">Metal-binding</keyword>
<reference evidence="8" key="1">
    <citation type="journal article" date="2014" name="Int. J. Syst. Evol. Microbiol.">
        <title>Complete genome sequence of Corynebacterium casei LMG S-19264T (=DSM 44701T), isolated from a smear-ripened cheese.</title>
        <authorList>
            <consortium name="US DOE Joint Genome Institute (JGI-PGF)"/>
            <person name="Walter F."/>
            <person name="Albersmeier A."/>
            <person name="Kalinowski J."/>
            <person name="Ruckert C."/>
        </authorList>
    </citation>
    <scope>NUCLEOTIDE SEQUENCE</scope>
    <source>
        <strain evidence="8">CGMCC 1.12919</strain>
    </source>
</reference>
<name>A0A916TWP9_9HYPH</name>
<dbReference type="AlphaFoldDB" id="A0A916TWP9"/>
<dbReference type="RefSeq" id="WP_188607331.1">
    <property type="nucleotide sequence ID" value="NZ_BMGG01000001.1"/>
</dbReference>
<organism evidence="8 9">
    <name type="scientific">Chelatococcus reniformis</name>
    <dbReference type="NCBI Taxonomy" id="1494448"/>
    <lineage>
        <taxon>Bacteria</taxon>
        <taxon>Pseudomonadati</taxon>
        <taxon>Pseudomonadota</taxon>
        <taxon>Alphaproteobacteria</taxon>
        <taxon>Hyphomicrobiales</taxon>
        <taxon>Chelatococcaceae</taxon>
        <taxon>Chelatococcus</taxon>
    </lineage>
</organism>
<proteinExistence type="inferred from homology"/>
<dbReference type="InterPro" id="IPR036010">
    <property type="entry name" value="2Fe-2S_ferredoxin-like_sf"/>
</dbReference>
<accession>A0A916TWP9</accession>
<evidence type="ECO:0000313" key="8">
    <source>
        <dbReference type="EMBL" id="GGC47079.1"/>
    </source>
</evidence>
<evidence type="ECO:0000256" key="2">
    <source>
        <dbReference type="ARBA" id="ARBA00022714"/>
    </source>
</evidence>
<evidence type="ECO:0000256" key="6">
    <source>
        <dbReference type="ARBA" id="ARBA00034078"/>
    </source>
</evidence>
<comment type="similarity">
    <text evidence="1">Belongs to the adrenodoxin/putidaredoxin family.</text>
</comment>
<dbReference type="InterPro" id="IPR001041">
    <property type="entry name" value="2Fe-2S_ferredoxin-type"/>
</dbReference>
<sequence>MPQVIFVHPDGRQDAIEIAVGASVMQGATQHGIEEILAECGGNAMCATCHVYVDDEQIGRLVPMSENEDALLDGTAAERQPTSRLACQIEVTPALDGLLVRLPDRQT</sequence>
<comment type="caution">
    <text evidence="8">The sequence shown here is derived from an EMBL/GenBank/DDBJ whole genome shotgun (WGS) entry which is preliminary data.</text>
</comment>
<dbReference type="SUPFAM" id="SSF54292">
    <property type="entry name" value="2Fe-2S ferredoxin-like"/>
    <property type="match status" value="1"/>
</dbReference>
<dbReference type="GO" id="GO:0140647">
    <property type="term" value="P:P450-containing electron transport chain"/>
    <property type="evidence" value="ECO:0007669"/>
    <property type="project" value="InterPro"/>
</dbReference>
<dbReference type="EMBL" id="BMGG01000001">
    <property type="protein sequence ID" value="GGC47079.1"/>
    <property type="molecule type" value="Genomic_DNA"/>
</dbReference>
<dbReference type="PANTHER" id="PTHR23426:SF65">
    <property type="entry name" value="FERREDOXIN-2, MITOCHONDRIAL"/>
    <property type="match status" value="1"/>
</dbReference>
<dbReference type="GO" id="GO:0009055">
    <property type="term" value="F:electron transfer activity"/>
    <property type="evidence" value="ECO:0007669"/>
    <property type="project" value="TreeGrafter"/>
</dbReference>
<dbReference type="InterPro" id="IPR001055">
    <property type="entry name" value="Adrenodoxin-like"/>
</dbReference>
<dbReference type="Proteomes" id="UP000637002">
    <property type="component" value="Unassembled WGS sequence"/>
</dbReference>
<keyword evidence="4" id="KW-0408">Iron</keyword>
<evidence type="ECO:0000256" key="5">
    <source>
        <dbReference type="ARBA" id="ARBA00023014"/>
    </source>
</evidence>
<dbReference type="PANTHER" id="PTHR23426">
    <property type="entry name" value="FERREDOXIN/ADRENODOXIN"/>
    <property type="match status" value="1"/>
</dbReference>
<dbReference type="Gene3D" id="3.10.20.30">
    <property type="match status" value="1"/>
</dbReference>
<keyword evidence="5" id="KW-0411">Iron-sulfur</keyword>
<evidence type="ECO:0000256" key="3">
    <source>
        <dbReference type="ARBA" id="ARBA00022723"/>
    </source>
</evidence>
<feature type="domain" description="2Fe-2S ferredoxin-type" evidence="7">
    <location>
        <begin position="2"/>
        <end position="106"/>
    </location>
</feature>
<evidence type="ECO:0000259" key="7">
    <source>
        <dbReference type="PROSITE" id="PS51085"/>
    </source>
</evidence>
<dbReference type="InterPro" id="IPR012675">
    <property type="entry name" value="Beta-grasp_dom_sf"/>
</dbReference>
<protein>
    <submittedName>
        <fullName evidence="8">Ferredoxin</fullName>
    </submittedName>
</protein>
<evidence type="ECO:0000256" key="4">
    <source>
        <dbReference type="ARBA" id="ARBA00023004"/>
    </source>
</evidence>
<dbReference type="GO" id="GO:0005829">
    <property type="term" value="C:cytosol"/>
    <property type="evidence" value="ECO:0007669"/>
    <property type="project" value="TreeGrafter"/>
</dbReference>
<dbReference type="GO" id="GO:0051537">
    <property type="term" value="F:2 iron, 2 sulfur cluster binding"/>
    <property type="evidence" value="ECO:0007669"/>
    <property type="project" value="UniProtKB-KW"/>
</dbReference>
<evidence type="ECO:0000256" key="1">
    <source>
        <dbReference type="ARBA" id="ARBA00010914"/>
    </source>
</evidence>
<dbReference type="GO" id="GO:0046872">
    <property type="term" value="F:metal ion binding"/>
    <property type="evidence" value="ECO:0007669"/>
    <property type="project" value="UniProtKB-KW"/>
</dbReference>
<gene>
    <name evidence="8" type="primary">fdx</name>
    <name evidence="8" type="ORF">GCM10010994_02770</name>
</gene>